<dbReference type="PANTHER" id="PTHR42685:SF18">
    <property type="entry name" value="DIGERANYLGERANYLGLYCEROPHOSPHOLIPID REDUCTASE"/>
    <property type="match status" value="1"/>
</dbReference>
<reference evidence="2 3" key="1">
    <citation type="submission" date="2018-10" db="EMBL/GenBank/DDBJ databases">
        <title>Genomic Encyclopedia of Archaeal and Bacterial Type Strains, Phase II (KMG-II): from individual species to whole genera.</title>
        <authorList>
            <person name="Goeker M."/>
        </authorList>
    </citation>
    <scope>NUCLEOTIDE SEQUENCE [LARGE SCALE GENOMIC DNA]</scope>
    <source>
        <strain evidence="2 3">DSM 29466</strain>
    </source>
</reference>
<protein>
    <submittedName>
        <fullName evidence="2">2,3-di-O-geranylgeranylglyceryl phosphate reductase</fullName>
    </submittedName>
</protein>
<comment type="caution">
    <text evidence="2">The sequence shown here is derived from an EMBL/GenBank/DDBJ whole genome shotgun (WGS) entry which is preliminary data.</text>
</comment>
<dbReference type="InterPro" id="IPR002938">
    <property type="entry name" value="FAD-bd"/>
</dbReference>
<accession>A0A497VD06</accession>
<proteinExistence type="predicted"/>
<gene>
    <name evidence="2" type="ORF">BCF46_2960</name>
</gene>
<evidence type="ECO:0000313" key="2">
    <source>
        <dbReference type="EMBL" id="RLJ41172.1"/>
    </source>
</evidence>
<dbReference type="AlphaFoldDB" id="A0A497VD06"/>
<dbReference type="RefSeq" id="WP_121025786.1">
    <property type="nucleotide sequence ID" value="NZ_RCCE01000005.1"/>
</dbReference>
<dbReference type="Proteomes" id="UP000269157">
    <property type="component" value="Unassembled WGS sequence"/>
</dbReference>
<name>A0A497VD06_9RHOB</name>
<dbReference type="Gene3D" id="3.30.9.10">
    <property type="entry name" value="D-Amino Acid Oxidase, subunit A, domain 2"/>
    <property type="match status" value="1"/>
</dbReference>
<dbReference type="OrthoDB" id="9799983at2"/>
<dbReference type="PRINTS" id="PR00420">
    <property type="entry name" value="RNGMNOXGNASE"/>
</dbReference>
<dbReference type="SUPFAM" id="SSF51905">
    <property type="entry name" value="FAD/NAD(P)-binding domain"/>
    <property type="match status" value="1"/>
</dbReference>
<dbReference type="InterPro" id="IPR036188">
    <property type="entry name" value="FAD/NAD-bd_sf"/>
</dbReference>
<evidence type="ECO:0000259" key="1">
    <source>
        <dbReference type="Pfam" id="PF01494"/>
    </source>
</evidence>
<keyword evidence="3" id="KW-1185">Reference proteome</keyword>
<dbReference type="EMBL" id="RCCE01000005">
    <property type="protein sequence ID" value="RLJ41172.1"/>
    <property type="molecule type" value="Genomic_DNA"/>
</dbReference>
<dbReference type="PANTHER" id="PTHR42685">
    <property type="entry name" value="GERANYLGERANYL DIPHOSPHATE REDUCTASE"/>
    <property type="match status" value="1"/>
</dbReference>
<dbReference type="Gene3D" id="3.50.50.60">
    <property type="entry name" value="FAD/NAD(P)-binding domain"/>
    <property type="match status" value="1"/>
</dbReference>
<dbReference type="Pfam" id="PF01494">
    <property type="entry name" value="FAD_binding_3"/>
    <property type="match status" value="1"/>
</dbReference>
<dbReference type="InterPro" id="IPR050407">
    <property type="entry name" value="Geranylgeranyl_reductase"/>
</dbReference>
<sequence>MLERVDTEILIVGGGPAGLSVASTLPDHVSAILVHQDREIGKPVRTSGGCWMRDVDALGLPPEFAHPVNHADIYSDNEHLTVDMSSDPVAVLNVTDLYRWLSVQSNADIRCATKYLGTCRKGGQFVSRLRKNGEEYEVVSRIIVDASGWHCAVLQDLGLWAPPDRRGIGIEYEFAAPFHDPNRAALFFGSATPTGYGWAFPTTSGNLRLGVGVIEPDSDQSPKTLMQGLLEGGALEKMELPKPENFHVNAGILPSIPFTSNLVFDGVVRVGDSANMATPTLGEGIRICIEQGRNLGAALGDGSPDALRRWERMVRRKLALQYRIGFEANRRAAAYTPQDWDRSVARMRTLSPEELLRFFRNDFSARMILHRGAQSITRKISRALRGR</sequence>
<organism evidence="2 3">
    <name type="scientific">Litoreibacter meonggei</name>
    <dbReference type="NCBI Taxonomy" id="1049199"/>
    <lineage>
        <taxon>Bacteria</taxon>
        <taxon>Pseudomonadati</taxon>
        <taxon>Pseudomonadota</taxon>
        <taxon>Alphaproteobacteria</taxon>
        <taxon>Rhodobacterales</taxon>
        <taxon>Roseobacteraceae</taxon>
        <taxon>Litoreibacter</taxon>
    </lineage>
</organism>
<evidence type="ECO:0000313" key="3">
    <source>
        <dbReference type="Proteomes" id="UP000269157"/>
    </source>
</evidence>
<dbReference type="GO" id="GO:0071949">
    <property type="term" value="F:FAD binding"/>
    <property type="evidence" value="ECO:0007669"/>
    <property type="project" value="InterPro"/>
</dbReference>
<feature type="domain" description="FAD-binding" evidence="1">
    <location>
        <begin position="6"/>
        <end position="299"/>
    </location>
</feature>